<keyword evidence="2" id="KW-1185">Reference proteome</keyword>
<name>A0A1Y2IIS5_TRAC3</name>
<protein>
    <submittedName>
        <fullName evidence="1">Uncharacterized protein</fullName>
    </submittedName>
</protein>
<accession>A0A1Y2IIS5</accession>
<gene>
    <name evidence="1" type="ORF">PYCCODRAFT_1469690</name>
</gene>
<evidence type="ECO:0000313" key="2">
    <source>
        <dbReference type="Proteomes" id="UP000193067"/>
    </source>
</evidence>
<sequence>MPLSPESRSLLLSIFKGEPNARCVWEWRDFLKAMSELDFDVEQVDGVVFRFKAPDRWQNQVLVLHMNHKRLLEKSFQNRLAGRLARKFGWTVGANHGYSNGGTLEGLSLRIKTAALRVEPPLPPSTMKTCTQRYIDRPFACIDCIGA</sequence>
<dbReference type="AlphaFoldDB" id="A0A1Y2IIS5"/>
<dbReference type="EMBL" id="KZ084121">
    <property type="protein sequence ID" value="OSD00161.1"/>
    <property type="molecule type" value="Genomic_DNA"/>
</dbReference>
<reference evidence="1 2" key="1">
    <citation type="journal article" date="2015" name="Biotechnol. Biofuels">
        <title>Enhanced degradation of softwood versus hardwood by the white-rot fungus Pycnoporus coccineus.</title>
        <authorList>
            <person name="Couturier M."/>
            <person name="Navarro D."/>
            <person name="Chevret D."/>
            <person name="Henrissat B."/>
            <person name="Piumi F."/>
            <person name="Ruiz-Duenas F.J."/>
            <person name="Martinez A.T."/>
            <person name="Grigoriev I.V."/>
            <person name="Riley R."/>
            <person name="Lipzen A."/>
            <person name="Berrin J.G."/>
            <person name="Master E.R."/>
            <person name="Rosso M.N."/>
        </authorList>
    </citation>
    <scope>NUCLEOTIDE SEQUENCE [LARGE SCALE GENOMIC DNA]</scope>
    <source>
        <strain evidence="1 2">BRFM310</strain>
    </source>
</reference>
<dbReference type="Proteomes" id="UP000193067">
    <property type="component" value="Unassembled WGS sequence"/>
</dbReference>
<proteinExistence type="predicted"/>
<evidence type="ECO:0000313" key="1">
    <source>
        <dbReference type="EMBL" id="OSD00161.1"/>
    </source>
</evidence>
<organism evidence="1 2">
    <name type="scientific">Trametes coccinea (strain BRFM310)</name>
    <name type="common">Pycnoporus coccineus</name>
    <dbReference type="NCBI Taxonomy" id="1353009"/>
    <lineage>
        <taxon>Eukaryota</taxon>
        <taxon>Fungi</taxon>
        <taxon>Dikarya</taxon>
        <taxon>Basidiomycota</taxon>
        <taxon>Agaricomycotina</taxon>
        <taxon>Agaricomycetes</taxon>
        <taxon>Polyporales</taxon>
        <taxon>Polyporaceae</taxon>
        <taxon>Trametes</taxon>
    </lineage>
</organism>